<comment type="similarity">
    <text evidence="4">Belongs to the MsrA Met sulfoxide reductase family.</text>
</comment>
<dbReference type="RefSeq" id="WP_059885835.1">
    <property type="nucleotide sequence ID" value="NZ_CABVPM010000024.1"/>
</dbReference>
<keyword evidence="1 4" id="KW-0560">Oxidoreductase</keyword>
<evidence type="ECO:0000256" key="4">
    <source>
        <dbReference type="HAMAP-Rule" id="MF_01401"/>
    </source>
</evidence>
<feature type="active site" evidence="4">
    <location>
        <position position="71"/>
    </location>
</feature>
<proteinExistence type="inferred from homology"/>
<protein>
    <recommendedName>
        <fullName evidence="4">Peptide methionine sulfoxide reductase MsrA</fullName>
        <shortName evidence="4">Protein-methionine-S-oxide reductase</shortName>
        <ecNumber evidence="4">1.8.4.11</ecNumber>
    </recommendedName>
    <alternativeName>
        <fullName evidence="4">Peptide-methionine (S)-S-oxide reductase</fullName>
        <shortName evidence="4">Peptide Met(O) reductase</shortName>
    </alternativeName>
</protein>
<reference evidence="6 7" key="1">
    <citation type="submission" date="2019-09" db="EMBL/GenBank/DDBJ databases">
        <title>Draft genome sequences of 48 bacterial type strains from the CCUG.</title>
        <authorList>
            <person name="Tunovic T."/>
            <person name="Pineiro-Iglesias B."/>
            <person name="Unosson C."/>
            <person name="Inganas E."/>
            <person name="Ohlen M."/>
            <person name="Cardew S."/>
            <person name="Jensie-Markopoulos S."/>
            <person name="Salva-Serra F."/>
            <person name="Jaen-Luchoro D."/>
            <person name="Karlsson R."/>
            <person name="Svensson-Stadler L."/>
            <person name="Chun J."/>
            <person name="Moore E."/>
        </authorList>
    </citation>
    <scope>NUCLEOTIDE SEQUENCE [LARGE SCALE GENOMIC DNA]</scope>
    <source>
        <strain evidence="6 7">CCUG 65686</strain>
    </source>
</reference>
<evidence type="ECO:0000313" key="7">
    <source>
        <dbReference type="Proteomes" id="UP000473470"/>
    </source>
</evidence>
<comment type="function">
    <text evidence="4">Has an important function as a repair enzyme for proteins that have been inactivated by oxidation. Catalyzes the reversible oxidation-reduction of methionine sulfoxide in proteins to methionine.</text>
</comment>
<evidence type="ECO:0000313" key="6">
    <source>
        <dbReference type="EMBL" id="KAB0636438.1"/>
    </source>
</evidence>
<gene>
    <name evidence="4 6" type="primary">msrA</name>
    <name evidence="6" type="ORF">F7R25_19695</name>
</gene>
<dbReference type="PANTHER" id="PTHR43774:SF1">
    <property type="entry name" value="PEPTIDE METHIONINE SULFOXIDE REDUCTASE MSRA 2"/>
    <property type="match status" value="1"/>
</dbReference>
<sequence>MNTPSSQQHPPRRLGPFVRRHLGVLALAAAAAFGYQGIVNSAEPTQVVPAPTLDETPAASHNETAVFAGGCFWGVQGVFEHVKGVKQVTAGYAGGMAATAHYALVGTGLTGHAESVSIVYDPAQITYGRLLQIFFSVAHDPTELNRQGPDDGTQYRSAIFPTNAQQRAIANAYIAQLGNAHAFASPIVTRVETFNGFYAAETYHQNYLELHPDAPYIAINDMPKVAGLKQLFPSIYRPDAVLWRQTRL</sequence>
<dbReference type="NCBIfam" id="TIGR00401">
    <property type="entry name" value="msrA"/>
    <property type="match status" value="1"/>
</dbReference>
<accession>A0A6L3MW50</accession>
<comment type="catalytic activity">
    <reaction evidence="2 4">
        <text>L-methionyl-[protein] + [thioredoxin]-disulfide + H2O = L-methionyl-(S)-S-oxide-[protein] + [thioredoxin]-dithiol</text>
        <dbReference type="Rhea" id="RHEA:14217"/>
        <dbReference type="Rhea" id="RHEA-COMP:10698"/>
        <dbReference type="Rhea" id="RHEA-COMP:10700"/>
        <dbReference type="Rhea" id="RHEA-COMP:12313"/>
        <dbReference type="Rhea" id="RHEA-COMP:12315"/>
        <dbReference type="ChEBI" id="CHEBI:15377"/>
        <dbReference type="ChEBI" id="CHEBI:16044"/>
        <dbReference type="ChEBI" id="CHEBI:29950"/>
        <dbReference type="ChEBI" id="CHEBI:44120"/>
        <dbReference type="ChEBI" id="CHEBI:50058"/>
        <dbReference type="EC" id="1.8.4.11"/>
    </reaction>
</comment>
<dbReference type="InterPro" id="IPR036509">
    <property type="entry name" value="Met_Sox_Rdtase_MsrA_sf"/>
</dbReference>
<dbReference type="AlphaFoldDB" id="A0A6L3MW50"/>
<dbReference type="HAMAP" id="MF_01401">
    <property type="entry name" value="MsrA"/>
    <property type="match status" value="1"/>
</dbReference>
<dbReference type="Gene3D" id="3.30.1060.10">
    <property type="entry name" value="Peptide methionine sulphoxide reductase MsrA"/>
    <property type="match status" value="1"/>
</dbReference>
<dbReference type="GO" id="GO:0008113">
    <property type="term" value="F:peptide-methionine (S)-S-oxide reductase activity"/>
    <property type="evidence" value="ECO:0007669"/>
    <property type="project" value="UniProtKB-UniRule"/>
</dbReference>
<comment type="caution">
    <text evidence="6">The sequence shown here is derived from an EMBL/GenBank/DDBJ whole genome shotgun (WGS) entry which is preliminary data.</text>
</comment>
<dbReference type="PANTHER" id="PTHR43774">
    <property type="entry name" value="PEPTIDE METHIONINE SULFOXIDE REDUCTASE"/>
    <property type="match status" value="1"/>
</dbReference>
<organism evidence="6 7">
    <name type="scientific">Burkholderia stagnalis</name>
    <dbReference type="NCBI Taxonomy" id="1503054"/>
    <lineage>
        <taxon>Bacteria</taxon>
        <taxon>Pseudomonadati</taxon>
        <taxon>Pseudomonadota</taxon>
        <taxon>Betaproteobacteria</taxon>
        <taxon>Burkholderiales</taxon>
        <taxon>Burkholderiaceae</taxon>
        <taxon>Burkholderia</taxon>
        <taxon>Burkholderia cepacia complex</taxon>
    </lineage>
</organism>
<dbReference type="EC" id="1.8.4.11" evidence="4"/>
<evidence type="ECO:0000256" key="2">
    <source>
        <dbReference type="ARBA" id="ARBA00047806"/>
    </source>
</evidence>
<dbReference type="EMBL" id="VZOK01000028">
    <property type="protein sequence ID" value="KAB0636438.1"/>
    <property type="molecule type" value="Genomic_DNA"/>
</dbReference>
<evidence type="ECO:0000256" key="3">
    <source>
        <dbReference type="ARBA" id="ARBA00048782"/>
    </source>
</evidence>
<comment type="catalytic activity">
    <reaction evidence="3 4">
        <text>[thioredoxin]-disulfide + L-methionine + H2O = L-methionine (S)-S-oxide + [thioredoxin]-dithiol</text>
        <dbReference type="Rhea" id="RHEA:19993"/>
        <dbReference type="Rhea" id="RHEA-COMP:10698"/>
        <dbReference type="Rhea" id="RHEA-COMP:10700"/>
        <dbReference type="ChEBI" id="CHEBI:15377"/>
        <dbReference type="ChEBI" id="CHEBI:29950"/>
        <dbReference type="ChEBI" id="CHEBI:50058"/>
        <dbReference type="ChEBI" id="CHEBI:57844"/>
        <dbReference type="ChEBI" id="CHEBI:58772"/>
        <dbReference type="EC" id="1.8.4.11"/>
    </reaction>
</comment>
<evidence type="ECO:0000259" key="5">
    <source>
        <dbReference type="Pfam" id="PF01625"/>
    </source>
</evidence>
<evidence type="ECO:0000256" key="1">
    <source>
        <dbReference type="ARBA" id="ARBA00023002"/>
    </source>
</evidence>
<dbReference type="Proteomes" id="UP000473470">
    <property type="component" value="Unassembled WGS sequence"/>
</dbReference>
<name>A0A6L3MW50_9BURK</name>
<feature type="domain" description="Peptide methionine sulphoxide reductase MsrA" evidence="5">
    <location>
        <begin position="64"/>
        <end position="216"/>
    </location>
</feature>
<dbReference type="SUPFAM" id="SSF55068">
    <property type="entry name" value="Peptide methionine sulfoxide reductase"/>
    <property type="match status" value="1"/>
</dbReference>
<dbReference type="InterPro" id="IPR002569">
    <property type="entry name" value="Met_Sox_Rdtase_MsrA_dom"/>
</dbReference>
<dbReference type="Pfam" id="PF01625">
    <property type="entry name" value="PMSR"/>
    <property type="match status" value="1"/>
</dbReference>